<evidence type="ECO:0000256" key="1">
    <source>
        <dbReference type="SAM" id="MobiDB-lite"/>
    </source>
</evidence>
<evidence type="ECO:0000313" key="2">
    <source>
        <dbReference type="EMBL" id="KAJ3475793.1"/>
    </source>
</evidence>
<sequence>MENPTTIAVLPPVSSQIKDTIGLEATTTMTEIEIKEDSSVRTGGTNAPAATSASSGHGPIQPVPMSFPAVLRNQGISDRFAHLRSGSLGSVSAPVVPKKSRRDDKDGKRWVRRKENATQSDYSILPPTTKKTFPEPLPTYLSRNNPIPHASPAIREPNSANAGRFSLGLKGMRKELRRAGPNTEQLVRDVEEEMVGWLRNGGVLVNPDEACDVGGLLPGRPVGTQEGVREVLRTPVQLVWAISDNAFTRYVVHCCARYHNVVSYSKDASGQRLTYLLRPNVTRPDFTAPSSLETPPATESELSTFEFASESDFASDAHSDAGGTAGIDSEVEASQGTTGAATGALSDIEESIPGSPASLVGAPPPHDLILDDSWSIIGESDHDGDGGDEGGLDLTSSIDSLSIHDNQQDRTRGNTRYRDNDHAGIRVQTRIRQTPLRSSNVWERHRRSASSPSRSPARRVPPRGVGYLTRFDPPKLKPSATRSFYDYLFA</sequence>
<feature type="region of interest" description="Disordered" evidence="1">
    <location>
        <begin position="89"/>
        <end position="135"/>
    </location>
</feature>
<feature type="region of interest" description="Disordered" evidence="1">
    <location>
        <begin position="314"/>
        <end position="342"/>
    </location>
</feature>
<evidence type="ECO:0000313" key="3">
    <source>
        <dbReference type="Proteomes" id="UP001212997"/>
    </source>
</evidence>
<proteinExistence type="predicted"/>
<feature type="compositionally biased region" description="Basic and acidic residues" evidence="1">
    <location>
        <begin position="406"/>
        <end position="418"/>
    </location>
</feature>
<dbReference type="EMBL" id="JANAWD010000798">
    <property type="protein sequence ID" value="KAJ3475793.1"/>
    <property type="molecule type" value="Genomic_DNA"/>
</dbReference>
<comment type="caution">
    <text evidence="2">The sequence shown here is derived from an EMBL/GenBank/DDBJ whole genome shotgun (WGS) entry which is preliminary data.</text>
</comment>
<dbReference type="Proteomes" id="UP001212997">
    <property type="component" value="Unassembled WGS sequence"/>
</dbReference>
<name>A0AAD5UVJ5_9APHY</name>
<feature type="region of interest" description="Disordered" evidence="1">
    <location>
        <begin position="34"/>
        <end position="66"/>
    </location>
</feature>
<keyword evidence="3" id="KW-1185">Reference proteome</keyword>
<organism evidence="2 3">
    <name type="scientific">Meripilus lineatus</name>
    <dbReference type="NCBI Taxonomy" id="2056292"/>
    <lineage>
        <taxon>Eukaryota</taxon>
        <taxon>Fungi</taxon>
        <taxon>Dikarya</taxon>
        <taxon>Basidiomycota</taxon>
        <taxon>Agaricomycotina</taxon>
        <taxon>Agaricomycetes</taxon>
        <taxon>Polyporales</taxon>
        <taxon>Meripilaceae</taxon>
        <taxon>Meripilus</taxon>
    </lineage>
</organism>
<feature type="region of interest" description="Disordered" evidence="1">
    <location>
        <begin position="376"/>
        <end position="418"/>
    </location>
</feature>
<feature type="region of interest" description="Disordered" evidence="1">
    <location>
        <begin position="436"/>
        <end position="471"/>
    </location>
</feature>
<feature type="compositionally biased region" description="Low complexity" evidence="1">
    <location>
        <begin position="392"/>
        <end position="403"/>
    </location>
</feature>
<gene>
    <name evidence="2" type="ORF">NLI96_g11601</name>
</gene>
<accession>A0AAD5UVJ5</accession>
<dbReference type="AlphaFoldDB" id="A0AAD5UVJ5"/>
<protein>
    <submittedName>
        <fullName evidence="2">Uncharacterized protein</fullName>
    </submittedName>
</protein>
<reference evidence="2" key="1">
    <citation type="submission" date="2022-07" db="EMBL/GenBank/DDBJ databases">
        <title>Genome Sequence of Physisporinus lineatus.</title>
        <authorList>
            <person name="Buettner E."/>
        </authorList>
    </citation>
    <scope>NUCLEOTIDE SEQUENCE</scope>
    <source>
        <strain evidence="2">VT162</strain>
    </source>
</reference>
<feature type="compositionally biased region" description="Polar residues" evidence="1">
    <location>
        <begin position="40"/>
        <end position="55"/>
    </location>
</feature>
<feature type="compositionally biased region" description="Basic and acidic residues" evidence="1">
    <location>
        <begin position="101"/>
        <end position="116"/>
    </location>
</feature>